<evidence type="ECO:0000256" key="3">
    <source>
        <dbReference type="SAM" id="SignalP"/>
    </source>
</evidence>
<dbReference type="AlphaFoldDB" id="A0A1M6MR36"/>
<keyword evidence="2" id="KW-1133">Transmembrane helix</keyword>
<evidence type="ECO:0000259" key="4">
    <source>
        <dbReference type="Pfam" id="PF04536"/>
    </source>
</evidence>
<dbReference type="EMBL" id="FQZQ01000014">
    <property type="protein sequence ID" value="SHJ85904.1"/>
    <property type="molecule type" value="Genomic_DNA"/>
</dbReference>
<proteinExistence type="predicted"/>
<evidence type="ECO:0000313" key="5">
    <source>
        <dbReference type="EMBL" id="SHJ85904.1"/>
    </source>
</evidence>
<feature type="compositionally biased region" description="Low complexity" evidence="1">
    <location>
        <begin position="327"/>
        <end position="336"/>
    </location>
</feature>
<dbReference type="PANTHER" id="PTHR30373:SF2">
    <property type="entry name" value="UPF0603 PROTEIN YGCG"/>
    <property type="match status" value="1"/>
</dbReference>
<organism evidence="5 6">
    <name type="scientific">Shimia gijangensis</name>
    <dbReference type="NCBI Taxonomy" id="1470563"/>
    <lineage>
        <taxon>Bacteria</taxon>
        <taxon>Pseudomonadati</taxon>
        <taxon>Pseudomonadota</taxon>
        <taxon>Alphaproteobacteria</taxon>
        <taxon>Rhodobacterales</taxon>
        <taxon>Roseobacteraceae</taxon>
    </lineage>
</organism>
<dbReference type="Pfam" id="PF04536">
    <property type="entry name" value="TPM_phosphatase"/>
    <property type="match status" value="1"/>
</dbReference>
<dbReference type="InterPro" id="IPR007621">
    <property type="entry name" value="TPM_dom"/>
</dbReference>
<evidence type="ECO:0000313" key="6">
    <source>
        <dbReference type="Proteomes" id="UP000183982"/>
    </source>
</evidence>
<dbReference type="STRING" id="1470563.SAMN05444000_11459"/>
<name>A0A1M6MR36_9RHOB</name>
<gene>
    <name evidence="5" type="ORF">SAMN05444000_11459</name>
</gene>
<evidence type="ECO:0000256" key="2">
    <source>
        <dbReference type="SAM" id="Phobius"/>
    </source>
</evidence>
<feature type="signal peptide" evidence="3">
    <location>
        <begin position="1"/>
        <end position="22"/>
    </location>
</feature>
<feature type="compositionally biased region" description="Gly residues" evidence="1">
    <location>
        <begin position="337"/>
        <end position="352"/>
    </location>
</feature>
<dbReference type="Gene3D" id="3.10.310.50">
    <property type="match status" value="1"/>
</dbReference>
<keyword evidence="2" id="KW-0812">Transmembrane</keyword>
<feature type="chain" id="PRO_5013178184" description="TPM domain-containing protein" evidence="3">
    <location>
        <begin position="23"/>
        <end position="352"/>
    </location>
</feature>
<feature type="transmembrane region" description="Helical" evidence="2">
    <location>
        <begin position="187"/>
        <end position="207"/>
    </location>
</feature>
<keyword evidence="3" id="KW-0732">Signal</keyword>
<dbReference type="Proteomes" id="UP000183982">
    <property type="component" value="Unassembled WGS sequence"/>
</dbReference>
<reference evidence="6" key="1">
    <citation type="submission" date="2016-11" db="EMBL/GenBank/DDBJ databases">
        <authorList>
            <person name="Varghese N."/>
            <person name="Submissions S."/>
        </authorList>
    </citation>
    <scope>NUCLEOTIDE SEQUENCE [LARGE SCALE GENOMIC DNA]</scope>
    <source>
        <strain evidence="6">DSM 100564</strain>
    </source>
</reference>
<feature type="domain" description="TPM" evidence="4">
    <location>
        <begin position="33"/>
        <end position="159"/>
    </location>
</feature>
<feature type="region of interest" description="Disordered" evidence="1">
    <location>
        <begin position="324"/>
        <end position="352"/>
    </location>
</feature>
<evidence type="ECO:0000256" key="1">
    <source>
        <dbReference type="SAM" id="MobiDB-lite"/>
    </source>
</evidence>
<keyword evidence="6" id="KW-1185">Reference proteome</keyword>
<protein>
    <recommendedName>
        <fullName evidence="4">TPM domain-containing protein</fullName>
    </recommendedName>
</protein>
<accession>A0A1M6MR36</accession>
<sequence length="352" mass="39161">MRAFILSLIVLLGAGLTGMAQAQDYPDYNELYINDFAAILGEQDENRIRAKLIELREERGIEFTLVTINSMTNYGHTGPIEPFATGLFNYWGVGNADRNDGVMMLIAKDDRRMRIEVGSGYGTAKNVPMGNIIDTKITPKFKEGDFTGGIEDGVDAVIRDLTGSWPGEYDANTAQKAYGTLKRVLDWIGNWIFAILAPFLAIPVQMYRRWKRNKPRICPLDNSKMTRLDEAWEDSHLQKGQITEERLKSVDYDVWHCRACNHVTIEGYKAWFSQYGACRSCGYRTVEGDTTILESATTTSTGSKRIDYQCHNCQDQWSVRKTIPKISKSSSSSSGSSFGGGSSSGGGSSGSW</sequence>
<keyword evidence="2" id="KW-0472">Membrane</keyword>
<dbReference type="PANTHER" id="PTHR30373">
    <property type="entry name" value="UPF0603 PROTEIN YGCG"/>
    <property type="match status" value="1"/>
</dbReference>
<dbReference type="RefSeq" id="WP_073253426.1">
    <property type="nucleotide sequence ID" value="NZ_FQZQ01000014.1"/>
</dbReference>
<dbReference type="OrthoDB" id="9810918at2"/>